<dbReference type="Gene3D" id="3.40.50.1820">
    <property type="entry name" value="alpha/beta hydrolase"/>
    <property type="match status" value="1"/>
</dbReference>
<evidence type="ECO:0000313" key="3">
    <source>
        <dbReference type="Proteomes" id="UP000809529"/>
    </source>
</evidence>
<dbReference type="InterPro" id="IPR002921">
    <property type="entry name" value="Fungal_lipase-type"/>
</dbReference>
<accession>A0ABS1ZI46</accession>
<dbReference type="InterPro" id="IPR051218">
    <property type="entry name" value="Sec_MonoDiacylglyc_Lipase"/>
</dbReference>
<keyword evidence="3" id="KW-1185">Reference proteome</keyword>
<reference evidence="2 3" key="1">
    <citation type="submission" date="2020-01" db="EMBL/GenBank/DDBJ databases">
        <title>Comparative genomics of meat spoilage bacteria.</title>
        <authorList>
            <person name="Hilgarth M."/>
            <person name="Vogel R.F."/>
        </authorList>
    </citation>
    <scope>NUCLEOTIDE SEQUENCE [LARGE SCALE GENOMIC DNA]</scope>
    <source>
        <strain evidence="2 3">TMW2.2077</strain>
    </source>
</reference>
<gene>
    <name evidence="2" type="ORF">GYN02_13315</name>
</gene>
<name>A0ABS1ZI46_9PSED</name>
<dbReference type="Pfam" id="PF01764">
    <property type="entry name" value="Lipase_3"/>
    <property type="match status" value="1"/>
</dbReference>
<evidence type="ECO:0000259" key="1">
    <source>
        <dbReference type="Pfam" id="PF01764"/>
    </source>
</evidence>
<dbReference type="SUPFAM" id="SSF53474">
    <property type="entry name" value="alpha/beta-Hydrolases"/>
    <property type="match status" value="1"/>
</dbReference>
<protein>
    <submittedName>
        <fullName evidence="2">Lipase family protein</fullName>
    </submittedName>
</protein>
<organism evidence="2 3">
    <name type="scientific">Pseudomonas weihenstephanensis</name>
    <dbReference type="NCBI Taxonomy" id="1608994"/>
    <lineage>
        <taxon>Bacteria</taxon>
        <taxon>Pseudomonadati</taxon>
        <taxon>Pseudomonadota</taxon>
        <taxon>Gammaproteobacteria</taxon>
        <taxon>Pseudomonadales</taxon>
        <taxon>Pseudomonadaceae</taxon>
        <taxon>Pseudomonas</taxon>
    </lineage>
</organism>
<dbReference type="CDD" id="cd00519">
    <property type="entry name" value="Lipase_3"/>
    <property type="match status" value="1"/>
</dbReference>
<dbReference type="EMBL" id="JAAEBW010000007">
    <property type="protein sequence ID" value="MBM1196149.1"/>
    <property type="molecule type" value="Genomic_DNA"/>
</dbReference>
<comment type="caution">
    <text evidence="2">The sequence shown here is derived from an EMBL/GenBank/DDBJ whole genome shotgun (WGS) entry which is preliminary data.</text>
</comment>
<dbReference type="InterPro" id="IPR029058">
    <property type="entry name" value="AB_hydrolase_fold"/>
</dbReference>
<dbReference type="PANTHER" id="PTHR45856:SF24">
    <property type="entry name" value="FUNGAL LIPASE-LIKE DOMAIN-CONTAINING PROTEIN"/>
    <property type="match status" value="1"/>
</dbReference>
<dbReference type="Proteomes" id="UP000809529">
    <property type="component" value="Unassembled WGS sequence"/>
</dbReference>
<feature type="domain" description="Fungal lipase-type" evidence="1">
    <location>
        <begin position="332"/>
        <end position="457"/>
    </location>
</feature>
<proteinExistence type="predicted"/>
<evidence type="ECO:0000313" key="2">
    <source>
        <dbReference type="EMBL" id="MBM1196149.1"/>
    </source>
</evidence>
<dbReference type="PANTHER" id="PTHR45856">
    <property type="entry name" value="ALPHA/BETA-HYDROLASES SUPERFAMILY PROTEIN"/>
    <property type="match status" value="1"/>
</dbReference>
<sequence>MKLVGQESVTFTCPVGGKRSTFSLVDEFGCGERYAGLAYECVDAEGIKYQGVLNSVGVGIVDDHFSGPLALAMSVLYDGVEKLYAKLVDRQNYPLKITELQVRAEQTRFINQDASRPQSNPYKKDGDTDFCQIEVRHLVDHVSHLPPEVESHYPPCIGAKRLMGKHGQRGVCISGSRHTVLQVRPLRALRPLLSTAPKFCALNLYQLALMATLSYCPFGQRPDKHPISEPSVSFAHTPSSGNWFGDALATFEEVWRVDAAQTHAYYPLYEDVAYSRRFEIVPFDPALYPSNDPALGEDQESPAKVHFLDDRDQIVSTDTQAFATHSDEIILIAVRGTSEIGPDGSRDIDAFQVPFDEGVGAVHRGFYEAAKVAAKFVTEYLERFYSGQTLLICGHSLGGAIALILAETLRRRPEGYNIVLYTYGAPRAGDEVFIAGAKPLVHHRMVNHNDPVPSVPMTWMKIKPSDYEPRSGLLFGGVPRFIGAYVTSIINWDGEPFGHHGELQHFMPVDLGKGERSHILWAPACETLAQHAACSLALGVYEGLPRRAGMVEQMLSAADHSMTHGYVPCSWATLKRWQEALDLNRARITDLELEWVETLLERVKQQVIQRSRELRSSADPYRRTTQYAISSLQLEAKKIEETLMRLLHLKHQALEADEVYGHHAAQPEALAVNIERWLAHAENKRKEQLAMAPPGLSMRELTASITGFREHVIGAPFDIDDLLKGA</sequence>